<evidence type="ECO:0008006" key="4">
    <source>
        <dbReference type="Google" id="ProtNLM"/>
    </source>
</evidence>
<keyword evidence="1" id="KW-0812">Transmembrane</keyword>
<gene>
    <name evidence="2" type="ORF">GMLC_37800</name>
</gene>
<proteinExistence type="predicted"/>
<dbReference type="AlphaFoldDB" id="A0A6V8NCE4"/>
<keyword evidence="1" id="KW-1133">Transmembrane helix</keyword>
<reference evidence="3" key="1">
    <citation type="submission" date="2020-06" db="EMBL/GenBank/DDBJ databases">
        <title>Draft genomic sequecing of Geomonas sp. Red745.</title>
        <authorList>
            <person name="Itoh H."/>
            <person name="Xu Z.X."/>
            <person name="Ushijima N."/>
            <person name="Masuda Y."/>
            <person name="Shiratori Y."/>
            <person name="Senoo K."/>
        </authorList>
    </citation>
    <scope>NUCLEOTIDE SEQUENCE [LARGE SCALE GENOMIC DNA]</scope>
    <source>
        <strain evidence="3">Red745</strain>
    </source>
</reference>
<keyword evidence="3" id="KW-1185">Reference proteome</keyword>
<dbReference type="Proteomes" id="UP000587586">
    <property type="component" value="Unassembled WGS sequence"/>
</dbReference>
<evidence type="ECO:0000313" key="3">
    <source>
        <dbReference type="Proteomes" id="UP000587586"/>
    </source>
</evidence>
<evidence type="ECO:0000313" key="2">
    <source>
        <dbReference type="EMBL" id="GFO70201.1"/>
    </source>
</evidence>
<comment type="caution">
    <text evidence="2">The sequence shown here is derived from an EMBL/GenBank/DDBJ whole genome shotgun (WGS) entry which is preliminary data.</text>
</comment>
<keyword evidence="1" id="KW-0472">Membrane</keyword>
<sequence>MFVVGSLLFFLLLGFLYWQGVLPVGVLVLYGSVGCGTWLAYFFDKQAARSDSRRIPERTLHLLALAGGWPAALLAQQLLRHKTRKVSFQLVFWVTVVLNCAFLAWLCSATGAQVLRLLP</sequence>
<organism evidence="2 3">
    <name type="scientific">Geomonas limicola</name>
    <dbReference type="NCBI Taxonomy" id="2740186"/>
    <lineage>
        <taxon>Bacteria</taxon>
        <taxon>Pseudomonadati</taxon>
        <taxon>Thermodesulfobacteriota</taxon>
        <taxon>Desulfuromonadia</taxon>
        <taxon>Geobacterales</taxon>
        <taxon>Geobacteraceae</taxon>
        <taxon>Geomonas</taxon>
    </lineage>
</organism>
<feature type="transmembrane region" description="Helical" evidence="1">
    <location>
        <begin position="20"/>
        <end position="41"/>
    </location>
</feature>
<dbReference type="InterPro" id="IPR010718">
    <property type="entry name" value="DUF1294"/>
</dbReference>
<dbReference type="Pfam" id="PF06961">
    <property type="entry name" value="DUF1294"/>
    <property type="match status" value="1"/>
</dbReference>
<feature type="transmembrane region" description="Helical" evidence="1">
    <location>
        <begin position="91"/>
        <end position="115"/>
    </location>
</feature>
<protein>
    <recommendedName>
        <fullName evidence="4">DNA-binding protein</fullName>
    </recommendedName>
</protein>
<evidence type="ECO:0000256" key="1">
    <source>
        <dbReference type="SAM" id="Phobius"/>
    </source>
</evidence>
<dbReference type="EMBL" id="BLXZ01000009">
    <property type="protein sequence ID" value="GFO70201.1"/>
    <property type="molecule type" value="Genomic_DNA"/>
</dbReference>
<accession>A0A6V8NCE4</accession>
<name>A0A6V8NCE4_9BACT</name>